<accession>A0A9Q0KWS9</accession>
<evidence type="ECO:0000256" key="5">
    <source>
        <dbReference type="SAM" id="SignalP"/>
    </source>
</evidence>
<evidence type="ECO:0000256" key="4">
    <source>
        <dbReference type="ARBA" id="ARBA00038043"/>
    </source>
</evidence>
<proteinExistence type="inferred from homology"/>
<evidence type="ECO:0000256" key="2">
    <source>
        <dbReference type="ARBA" id="ARBA00022614"/>
    </source>
</evidence>
<dbReference type="EMBL" id="JAMYWD010000002">
    <property type="protein sequence ID" value="KAJ4977706.1"/>
    <property type="molecule type" value="Genomic_DNA"/>
</dbReference>
<gene>
    <name evidence="7" type="ORF">NE237_008486</name>
</gene>
<dbReference type="InterPro" id="IPR051848">
    <property type="entry name" value="PGIP"/>
</dbReference>
<comment type="subcellular location">
    <subcellularLocation>
        <location evidence="1">Cell envelope</location>
    </subcellularLocation>
</comment>
<protein>
    <recommendedName>
        <fullName evidence="6">Leucine-rich repeat-containing N-terminal plant-type domain-containing protein</fullName>
    </recommendedName>
</protein>
<comment type="similarity">
    <text evidence="4">Belongs to the polygalacturonase-inhibiting protein family.</text>
</comment>
<dbReference type="SUPFAM" id="SSF52058">
    <property type="entry name" value="L domain-like"/>
    <property type="match status" value="1"/>
</dbReference>
<dbReference type="OrthoDB" id="676979at2759"/>
<feature type="chain" id="PRO_5040496350" description="Leucine-rich repeat-containing N-terminal plant-type domain-containing protein" evidence="5">
    <location>
        <begin position="28"/>
        <end position="337"/>
    </location>
</feature>
<dbReference type="Pfam" id="PF08263">
    <property type="entry name" value="LRRNT_2"/>
    <property type="match status" value="1"/>
</dbReference>
<evidence type="ECO:0000256" key="1">
    <source>
        <dbReference type="ARBA" id="ARBA00004196"/>
    </source>
</evidence>
<dbReference type="FunFam" id="3.80.10.10:FF:000348">
    <property type="entry name" value="Polygalacturonase inhibitor 1"/>
    <property type="match status" value="1"/>
</dbReference>
<dbReference type="InterPro" id="IPR032675">
    <property type="entry name" value="LRR_dom_sf"/>
</dbReference>
<feature type="domain" description="Leucine-rich repeat-containing N-terminal plant-type" evidence="6">
    <location>
        <begin position="38"/>
        <end position="75"/>
    </location>
</feature>
<sequence length="337" mass="37166">MDASSATRLSFLLTLLLLTFIPTPSSCRSLATTVRCNKDDYNALMEIKAALGNPYHLASWVANTDCCDWYDVECDSTTNRIDQLNIFQANITGQIPAAIGDLPYLNTLVFRHITNLTGTIPSTITNLKLLTMVRLSYTNLSGPIPSFLSELTNLDYLDLSFNQFSGSIPSSLSSLPNLTVLHLDRNDLTGEIPESFGNFQQSISLYLSHNNLSGEIPKSLEAVDFVTIDVGRNKLEGDGSMLFKANGSAETIDLSRNQFMFNLSMVEIASNLQYFDISHNKIYGSIPEAITGLNLQYLNVSYNRLCGEIPQGGRVQNFDSYSFFHNKCLCGSPLAAC</sequence>
<dbReference type="PANTHER" id="PTHR48059">
    <property type="entry name" value="POLYGALACTURONASE INHIBITOR 1"/>
    <property type="match status" value="1"/>
</dbReference>
<keyword evidence="3" id="KW-0677">Repeat</keyword>
<comment type="caution">
    <text evidence="7">The sequence shown here is derived from an EMBL/GenBank/DDBJ whole genome shotgun (WGS) entry which is preliminary data.</text>
</comment>
<evidence type="ECO:0000256" key="3">
    <source>
        <dbReference type="ARBA" id="ARBA00022737"/>
    </source>
</evidence>
<organism evidence="7 8">
    <name type="scientific">Protea cynaroides</name>
    <dbReference type="NCBI Taxonomy" id="273540"/>
    <lineage>
        <taxon>Eukaryota</taxon>
        <taxon>Viridiplantae</taxon>
        <taxon>Streptophyta</taxon>
        <taxon>Embryophyta</taxon>
        <taxon>Tracheophyta</taxon>
        <taxon>Spermatophyta</taxon>
        <taxon>Magnoliopsida</taxon>
        <taxon>Proteales</taxon>
        <taxon>Proteaceae</taxon>
        <taxon>Protea</taxon>
    </lineage>
</organism>
<dbReference type="AlphaFoldDB" id="A0A9Q0KWS9"/>
<dbReference type="PANTHER" id="PTHR48059:SF4">
    <property type="entry name" value="POLYGALACTURONASE INHIBITOR 1-RELATED"/>
    <property type="match status" value="1"/>
</dbReference>
<keyword evidence="8" id="KW-1185">Reference proteome</keyword>
<dbReference type="Gene3D" id="3.80.10.10">
    <property type="entry name" value="Ribonuclease Inhibitor"/>
    <property type="match status" value="1"/>
</dbReference>
<feature type="signal peptide" evidence="5">
    <location>
        <begin position="1"/>
        <end position="27"/>
    </location>
</feature>
<name>A0A9Q0KWS9_9MAGN</name>
<dbReference type="InterPro" id="IPR013210">
    <property type="entry name" value="LRR_N_plant-typ"/>
</dbReference>
<dbReference type="PROSITE" id="PS51450">
    <property type="entry name" value="LRR"/>
    <property type="match status" value="1"/>
</dbReference>
<dbReference type="Proteomes" id="UP001141806">
    <property type="component" value="Unassembled WGS sequence"/>
</dbReference>
<dbReference type="InterPro" id="IPR001611">
    <property type="entry name" value="Leu-rich_rpt"/>
</dbReference>
<dbReference type="Pfam" id="PF13855">
    <property type="entry name" value="LRR_8"/>
    <property type="match status" value="1"/>
</dbReference>
<evidence type="ECO:0000313" key="8">
    <source>
        <dbReference type="Proteomes" id="UP001141806"/>
    </source>
</evidence>
<dbReference type="Pfam" id="PF00560">
    <property type="entry name" value="LRR_1"/>
    <property type="match status" value="3"/>
</dbReference>
<keyword evidence="2" id="KW-0433">Leucine-rich repeat</keyword>
<keyword evidence="5" id="KW-0732">Signal</keyword>
<reference evidence="7" key="1">
    <citation type="journal article" date="2023" name="Plant J.">
        <title>The genome of the king protea, Protea cynaroides.</title>
        <authorList>
            <person name="Chang J."/>
            <person name="Duong T.A."/>
            <person name="Schoeman C."/>
            <person name="Ma X."/>
            <person name="Roodt D."/>
            <person name="Barker N."/>
            <person name="Li Z."/>
            <person name="Van de Peer Y."/>
            <person name="Mizrachi E."/>
        </authorList>
    </citation>
    <scope>NUCLEOTIDE SEQUENCE</scope>
    <source>
        <tissue evidence="7">Young leaves</tissue>
    </source>
</reference>
<evidence type="ECO:0000313" key="7">
    <source>
        <dbReference type="EMBL" id="KAJ4977706.1"/>
    </source>
</evidence>
<evidence type="ECO:0000259" key="6">
    <source>
        <dbReference type="Pfam" id="PF08263"/>
    </source>
</evidence>